<dbReference type="InterPro" id="IPR008928">
    <property type="entry name" value="6-hairpin_glycosidase_sf"/>
</dbReference>
<protein>
    <recommendedName>
        <fullName evidence="2">Spermatogenesis-associated protein 20-like TRX domain-containing protein</fullName>
    </recommendedName>
</protein>
<dbReference type="InterPro" id="IPR024705">
    <property type="entry name" value="Ssp411"/>
</dbReference>
<evidence type="ECO:0000313" key="4">
    <source>
        <dbReference type="Proteomes" id="UP000295764"/>
    </source>
</evidence>
<dbReference type="GO" id="GO:0005975">
    <property type="term" value="P:carbohydrate metabolic process"/>
    <property type="evidence" value="ECO:0007669"/>
    <property type="project" value="InterPro"/>
</dbReference>
<dbReference type="PIRSF" id="PIRSF006402">
    <property type="entry name" value="UCP006402_thioredoxin"/>
    <property type="match status" value="1"/>
</dbReference>
<dbReference type="PANTHER" id="PTHR42899:SF1">
    <property type="entry name" value="SPERMATOGENESIS-ASSOCIATED PROTEIN 20"/>
    <property type="match status" value="1"/>
</dbReference>
<accession>A0A4R6DHW0</accession>
<organism evidence="3 4">
    <name type="scientific">Curtobacterium flaccumfaciens</name>
    <dbReference type="NCBI Taxonomy" id="2035"/>
    <lineage>
        <taxon>Bacteria</taxon>
        <taxon>Bacillati</taxon>
        <taxon>Actinomycetota</taxon>
        <taxon>Actinomycetes</taxon>
        <taxon>Micrococcales</taxon>
        <taxon>Microbacteriaceae</taxon>
        <taxon>Curtobacterium</taxon>
    </lineage>
</organism>
<sequence>MNDNRLGASVSPYLRQHAGNPVDWREWGPDAFAEARERDVPVLVSVGYATCHWCHVMARESFSDPEVGALLRRDFVAVKVDREERPDVDASLMAAASAFTQQLGWPLTTFLTPDGHVFFAGTYFPPSPVGQVPSFRQITAAVLDAWTARRHEVDANASAIATAIRQGAEADASARSGGEGAGAEPRLPAAARIRAVTDQLSQAEDTTFGGFGGAPKFPSAPLLEFLADVAADGGDSDSRDDSGGSDGSGDGDGDGSVAAGLLDRSLHAIRRSELTDADGGVFRYATRRDWTVPHYERMLYDNAGLLAVAGPEQARGIADFLRDTLRREDGAFVAAQDSESTIDGRRVEGEWYRLPLDERARLDPPPLDDQVLTGWNGLAIRGLAIAGTRHGDDEMIALARGAADALLASHVVDGHVTVRSSTPRGASAAPPTIEDVGLLAEGLLELALVTGDVRAAEVARSLVDDGLAERFDVDPVLAAAGTATGEQPQTALRSGTVALASAAATLAALTGDAAYRTAAARLVADRAETGTERPLGHADALGVALALQRPSREVVVVASDPSDPLRTAARAARRPGTVVALVTPAQASEWAAAGFELFEARDSADPAGYVCHDRVCALPARTSDELTTQLGVAADRG</sequence>
<dbReference type="AlphaFoldDB" id="A0A4R6DHW0"/>
<feature type="domain" description="Spermatogenesis-associated protein 20-like TRX" evidence="2">
    <location>
        <begin position="4"/>
        <end position="164"/>
    </location>
</feature>
<dbReference type="Pfam" id="PF03190">
    <property type="entry name" value="Thioredox_DsbH"/>
    <property type="match status" value="1"/>
</dbReference>
<dbReference type="Gene3D" id="3.40.30.10">
    <property type="entry name" value="Glutaredoxin"/>
    <property type="match status" value="1"/>
</dbReference>
<dbReference type="PANTHER" id="PTHR42899">
    <property type="entry name" value="SPERMATOGENESIS-ASSOCIATED PROTEIN 20"/>
    <property type="match status" value="1"/>
</dbReference>
<dbReference type="RefSeq" id="WP_133520116.1">
    <property type="nucleotide sequence ID" value="NZ_SNVW01000007.1"/>
</dbReference>
<dbReference type="SUPFAM" id="SSF48208">
    <property type="entry name" value="Six-hairpin glycosidases"/>
    <property type="match status" value="1"/>
</dbReference>
<dbReference type="InterPro" id="IPR036249">
    <property type="entry name" value="Thioredoxin-like_sf"/>
</dbReference>
<dbReference type="STRING" id="2035.RU06_13635"/>
<dbReference type="InterPro" id="IPR004879">
    <property type="entry name" value="Ssp411-like_TRX"/>
</dbReference>
<gene>
    <name evidence="3" type="ORF">EDF64_107106</name>
</gene>
<dbReference type="EMBL" id="SNVW01000007">
    <property type="protein sequence ID" value="TDN43678.1"/>
    <property type="molecule type" value="Genomic_DNA"/>
</dbReference>
<evidence type="ECO:0000256" key="1">
    <source>
        <dbReference type="SAM" id="MobiDB-lite"/>
    </source>
</evidence>
<evidence type="ECO:0000313" key="3">
    <source>
        <dbReference type="EMBL" id="TDN43678.1"/>
    </source>
</evidence>
<name>A0A4R6DHW0_9MICO</name>
<reference evidence="3 4" key="1">
    <citation type="submission" date="2019-03" db="EMBL/GenBank/DDBJ databases">
        <title>Genomic analyses of the natural microbiome of Caenorhabditis elegans.</title>
        <authorList>
            <person name="Samuel B."/>
        </authorList>
    </citation>
    <scope>NUCLEOTIDE SEQUENCE [LARGE SCALE GENOMIC DNA]</scope>
    <source>
        <strain evidence="3 4">JUb65</strain>
    </source>
</reference>
<dbReference type="Proteomes" id="UP000295764">
    <property type="component" value="Unassembled WGS sequence"/>
</dbReference>
<feature type="region of interest" description="Disordered" evidence="1">
    <location>
        <begin position="233"/>
        <end position="257"/>
    </location>
</feature>
<dbReference type="CDD" id="cd02955">
    <property type="entry name" value="SSP411"/>
    <property type="match status" value="1"/>
</dbReference>
<dbReference type="OrthoDB" id="9762614at2"/>
<proteinExistence type="predicted"/>
<dbReference type="SUPFAM" id="SSF52833">
    <property type="entry name" value="Thioredoxin-like"/>
    <property type="match status" value="1"/>
</dbReference>
<evidence type="ECO:0000259" key="2">
    <source>
        <dbReference type="Pfam" id="PF03190"/>
    </source>
</evidence>
<comment type="caution">
    <text evidence="3">The sequence shown here is derived from an EMBL/GenBank/DDBJ whole genome shotgun (WGS) entry which is preliminary data.</text>
</comment>